<proteinExistence type="predicted"/>
<dbReference type="HOGENOM" id="CLU_1250187_0_0_12"/>
<evidence type="ECO:0000256" key="1">
    <source>
        <dbReference type="SAM" id="Coils"/>
    </source>
</evidence>
<reference evidence="3" key="1">
    <citation type="submission" date="2009-12" db="EMBL/GenBank/DDBJ databases">
        <title>Complete sequence of Treponema primitia strain ZAS-2.</title>
        <authorList>
            <person name="Tetu S.G."/>
            <person name="Matson E."/>
            <person name="Ren Q."/>
            <person name="Seshadri R."/>
            <person name="Elbourne L."/>
            <person name="Hassan K.A."/>
            <person name="Durkin A."/>
            <person name="Radune D."/>
            <person name="Mohamoud Y."/>
            <person name="Shay R."/>
            <person name="Jin S."/>
            <person name="Zhang X."/>
            <person name="Lucey K."/>
            <person name="Ballor N.R."/>
            <person name="Ottesen E."/>
            <person name="Rosenthal R."/>
            <person name="Allen A."/>
            <person name="Leadbetter J.R."/>
            <person name="Paulsen I.T."/>
        </authorList>
    </citation>
    <scope>NUCLEOTIDE SEQUENCE [LARGE SCALE GENOMIC DNA]</scope>
    <source>
        <strain evidence="3">ATCC BAA-887 / DSM 12427 / ZAS-2</strain>
    </source>
</reference>
<gene>
    <name evidence="2" type="ordered locus">TREPR_2259</name>
</gene>
<accession>F5YIE7</accession>
<dbReference type="RefSeq" id="WP_015707934.1">
    <property type="nucleotide sequence ID" value="NC_015578.1"/>
</dbReference>
<keyword evidence="1" id="KW-0175">Coiled coil</keyword>
<sequence length="221" mass="26186">MTDEEEKPRLFTRNDQEFQADMQDALYCQNKYFSNQIDVFYFKSRDSLDKLYKEYLNKEIDLEAAQKKFQLVEYEYEKLINEIEYASEEGLLITHCAMIEIILKDFVFYRNKLQLDMKRKDSKTTAAPLDKEVEEIKPEIPCVIQDLIQNSSLVETKPDTIGRFKPNHGVNDIAITQWIYDYSGYKNELTADVYAQYIYTTVKLSTIEKYMSDARRKSESE</sequence>
<protein>
    <submittedName>
        <fullName evidence="2">Uncharacterized protein</fullName>
    </submittedName>
</protein>
<dbReference type="AlphaFoldDB" id="F5YIE7"/>
<evidence type="ECO:0000313" key="2">
    <source>
        <dbReference type="EMBL" id="AEF85678.1"/>
    </source>
</evidence>
<dbReference type="KEGG" id="tpi:TREPR_2259"/>
<reference evidence="2 3" key="2">
    <citation type="journal article" date="2011" name="ISME J.">
        <title>RNA-seq reveals cooperative metabolic interactions between two termite-gut spirochete species in co-culture.</title>
        <authorList>
            <person name="Rosenthal A.Z."/>
            <person name="Matson E.G."/>
            <person name="Eldar A."/>
            <person name="Leadbetter J.R."/>
        </authorList>
    </citation>
    <scope>NUCLEOTIDE SEQUENCE [LARGE SCALE GENOMIC DNA]</scope>
    <source>
        <strain evidence="3">ATCC BAA-887 / DSM 12427 / ZAS-2</strain>
    </source>
</reference>
<keyword evidence="3" id="KW-1185">Reference proteome</keyword>
<feature type="coiled-coil region" evidence="1">
    <location>
        <begin position="48"/>
        <end position="82"/>
    </location>
</feature>
<organism evidence="2 3">
    <name type="scientific">Treponema primitia (strain ATCC BAA-887 / DSM 12427 / ZAS-2)</name>
    <dbReference type="NCBI Taxonomy" id="545694"/>
    <lineage>
        <taxon>Bacteria</taxon>
        <taxon>Pseudomonadati</taxon>
        <taxon>Spirochaetota</taxon>
        <taxon>Spirochaetia</taxon>
        <taxon>Spirochaetales</taxon>
        <taxon>Treponemataceae</taxon>
        <taxon>Treponema</taxon>
    </lineage>
</organism>
<dbReference type="Proteomes" id="UP000009223">
    <property type="component" value="Chromosome"/>
</dbReference>
<dbReference type="STRING" id="545694.TREPR_2259"/>
<name>F5YIE7_TREPZ</name>
<dbReference type="EMBL" id="CP001843">
    <property type="protein sequence ID" value="AEF85678.1"/>
    <property type="molecule type" value="Genomic_DNA"/>
</dbReference>
<evidence type="ECO:0000313" key="3">
    <source>
        <dbReference type="Proteomes" id="UP000009223"/>
    </source>
</evidence>